<comment type="catalytic activity">
    <reaction evidence="7">
        <text>RNA(n) + a ribonucleoside 5'-triphosphate = RNA(n+1) + diphosphate</text>
        <dbReference type="Rhea" id="RHEA:21248"/>
        <dbReference type="Rhea" id="RHEA-COMP:14527"/>
        <dbReference type="Rhea" id="RHEA-COMP:17342"/>
        <dbReference type="ChEBI" id="CHEBI:33019"/>
        <dbReference type="ChEBI" id="CHEBI:61557"/>
        <dbReference type="ChEBI" id="CHEBI:140395"/>
        <dbReference type="EC" id="2.7.7.6"/>
    </reaction>
</comment>
<sequence length="408" mass="47461">MFNYKMSINNDKSDYLSEIITTINKIHPIDPDILKKDDIDLFDLMMPIAKSAGMGWYYEQLQQECQEKSLKNKVLKNNDTNMFNILNANIPGPEEVIVINVTSGRDRRAFYTWADYHRLRHCACKIKLFEPCYLYQCDECGQASYEDEVRYNTDWSTINPGVSYGEFIECPNMCDTYYHTKDSHGDPDCDFKRKKVFNAVIIGKTLPLIPKSKTKRMKNVAQKRNIDMNILKQIPVRDFKIMSISNVEKYYESDRDKSRRNNNLSFRQVEYLDNKTINTEIETIIKSTSENKSDDINKSKITNTEIETIIKSTIENKSIDTNKSKVTIEFVGENKSIDKFNTRSNTKGTVGHKIDHSSLNDNSGIVNDILINNRSMLQRMTHMYIFDQLMGKIIDEKKLMNSHIDEDN</sequence>
<keyword evidence="11" id="KW-1185">Reference proteome</keyword>
<dbReference type="InterPro" id="IPR007120">
    <property type="entry name" value="DNA-dir_RNAP_su2_dom"/>
</dbReference>
<keyword evidence="6" id="KW-0804">Transcription</keyword>
<organism evidence="10 11">
    <name type="scientific">Cotonvirus japonicus</name>
    <dbReference type="NCBI Taxonomy" id="2811091"/>
    <lineage>
        <taxon>Viruses</taxon>
        <taxon>Varidnaviria</taxon>
        <taxon>Bamfordvirae</taxon>
        <taxon>Nucleocytoviricota</taxon>
        <taxon>Megaviricetes</taxon>
        <taxon>Imitervirales</taxon>
        <taxon>Mimiviridae</taxon>
        <taxon>Megamimivirinae</taxon>
        <taxon>Cotonvirus</taxon>
        <taxon>Cotonvirus japonicum</taxon>
    </lineage>
</organism>
<dbReference type="Gene3D" id="2.40.50.150">
    <property type="match status" value="1"/>
</dbReference>
<dbReference type="Proteomes" id="UP001321479">
    <property type="component" value="Segment"/>
</dbReference>
<evidence type="ECO:0000256" key="5">
    <source>
        <dbReference type="ARBA" id="ARBA00022695"/>
    </source>
</evidence>
<evidence type="ECO:0000256" key="6">
    <source>
        <dbReference type="ARBA" id="ARBA00023163"/>
    </source>
</evidence>
<evidence type="ECO:0000313" key="11">
    <source>
        <dbReference type="Proteomes" id="UP001321479"/>
    </source>
</evidence>
<dbReference type="EMBL" id="AP024483">
    <property type="protein sequence ID" value="BCS82651.1"/>
    <property type="molecule type" value="Genomic_DNA"/>
</dbReference>
<evidence type="ECO:0000256" key="7">
    <source>
        <dbReference type="ARBA" id="ARBA00048552"/>
    </source>
</evidence>
<reference evidence="10 11" key="1">
    <citation type="submission" date="2021-02" db="EMBL/GenBank/DDBJ databases">
        <title>Cotonvirus japonicus, which uses Golgi apparatus of host cells for its virion factory, phylogenetically links tailed tupanvirus and icosahedral mimivirus.</title>
        <authorList>
            <person name="Takahashi H."/>
            <person name="Fukaya S."/>
            <person name="Song C."/>
            <person name="Murata K."/>
            <person name="Takemura M."/>
        </authorList>
    </citation>
    <scope>NUCLEOTIDE SEQUENCE [LARGE SCALE GENOMIC DNA]</scope>
</reference>
<dbReference type="Gene3D" id="2.40.270.10">
    <property type="entry name" value="DNA-directed RNA polymerase, subunit 2, domain 6"/>
    <property type="match status" value="1"/>
</dbReference>
<keyword evidence="4" id="KW-0808">Transferase</keyword>
<accession>A0ABM7NR67</accession>
<dbReference type="RefSeq" id="YP_010841259.1">
    <property type="nucleotide sequence ID" value="NC_079139.1"/>
</dbReference>
<dbReference type="InterPro" id="IPR037033">
    <property type="entry name" value="DNA-dir_RNAP_su2_hyb_sf"/>
</dbReference>
<name>A0ABM7NR67_9VIRU</name>
<proteinExistence type="inferred from homology"/>
<evidence type="ECO:0000259" key="8">
    <source>
        <dbReference type="Pfam" id="PF00562"/>
    </source>
</evidence>
<dbReference type="Pfam" id="PF00562">
    <property type="entry name" value="RNA_pol_Rpb2_6"/>
    <property type="match status" value="1"/>
</dbReference>
<protein>
    <recommendedName>
        <fullName evidence="2">DNA-directed RNA polymerase</fullName>
        <ecNumber evidence="2">2.7.7.6</ecNumber>
    </recommendedName>
</protein>
<dbReference type="Pfam" id="PF19246">
    <property type="entry name" value="DUF5894"/>
    <property type="match status" value="1"/>
</dbReference>
<keyword evidence="3" id="KW-0240">DNA-directed RNA polymerase</keyword>
<dbReference type="GeneID" id="80557856"/>
<dbReference type="InterPro" id="IPR014724">
    <property type="entry name" value="RNA_pol_RPB2_OB-fold"/>
</dbReference>
<keyword evidence="5" id="KW-0548">Nucleotidyltransferase</keyword>
<evidence type="ECO:0000313" key="10">
    <source>
        <dbReference type="EMBL" id="BCS82651.1"/>
    </source>
</evidence>
<evidence type="ECO:0000256" key="3">
    <source>
        <dbReference type="ARBA" id="ARBA00022478"/>
    </source>
</evidence>
<dbReference type="InterPro" id="IPR045413">
    <property type="entry name" value="DUF5894"/>
</dbReference>
<dbReference type="EC" id="2.7.7.6" evidence="2"/>
<feature type="domain" description="DUF5894" evidence="9">
    <location>
        <begin position="82"/>
        <end position="137"/>
    </location>
</feature>
<evidence type="ECO:0000259" key="9">
    <source>
        <dbReference type="Pfam" id="PF19246"/>
    </source>
</evidence>
<feature type="domain" description="DNA-directed RNA polymerase subunit 2 hybrid-binding" evidence="8">
    <location>
        <begin position="274"/>
        <end position="397"/>
    </location>
</feature>
<evidence type="ECO:0000256" key="4">
    <source>
        <dbReference type="ARBA" id="ARBA00022679"/>
    </source>
</evidence>
<evidence type="ECO:0000256" key="2">
    <source>
        <dbReference type="ARBA" id="ARBA00012418"/>
    </source>
</evidence>
<evidence type="ECO:0000256" key="1">
    <source>
        <dbReference type="ARBA" id="ARBA00006835"/>
    </source>
</evidence>
<comment type="similarity">
    <text evidence="1">Belongs to the RNA polymerase beta chain family.</text>
</comment>